<protein>
    <recommendedName>
        <fullName evidence="11">Small ribosomal subunit protein mS39</fullName>
    </recommendedName>
</protein>
<dbReference type="InterPro" id="IPR011990">
    <property type="entry name" value="TPR-like_helical_dom_sf"/>
</dbReference>
<comment type="subcellular location">
    <subcellularLocation>
        <location evidence="1">Mitochondrion</location>
    </subcellularLocation>
</comment>
<dbReference type="InterPro" id="IPR055063">
    <property type="entry name" value="Rib_mS39_PPR"/>
</dbReference>
<evidence type="ECO:0000313" key="13">
    <source>
        <dbReference type="Proteomes" id="UP001497623"/>
    </source>
</evidence>
<keyword evidence="4" id="KW-0677">Repeat</keyword>
<dbReference type="InterPro" id="IPR002885">
    <property type="entry name" value="PPR_rpt"/>
</dbReference>
<dbReference type="AlphaFoldDB" id="A0AAV2PGW3"/>
<keyword evidence="13" id="KW-1185">Reference proteome</keyword>
<comment type="caution">
    <text evidence="12">The sequence shown here is derived from an EMBL/GenBank/DDBJ whole genome shotgun (WGS) entry which is preliminary data.</text>
</comment>
<evidence type="ECO:0000256" key="7">
    <source>
        <dbReference type="ARBA" id="ARBA00022946"/>
    </source>
</evidence>
<evidence type="ECO:0000256" key="9">
    <source>
        <dbReference type="ARBA" id="ARBA00023128"/>
    </source>
</evidence>
<dbReference type="GO" id="GO:0032543">
    <property type="term" value="P:mitochondrial translation"/>
    <property type="evidence" value="ECO:0007669"/>
    <property type="project" value="InterPro"/>
</dbReference>
<dbReference type="GO" id="GO:0005840">
    <property type="term" value="C:ribosome"/>
    <property type="evidence" value="ECO:0007669"/>
    <property type="project" value="UniProtKB-KW"/>
</dbReference>
<dbReference type="GO" id="GO:0019843">
    <property type="term" value="F:rRNA binding"/>
    <property type="evidence" value="ECO:0007669"/>
    <property type="project" value="UniProtKB-KW"/>
</dbReference>
<gene>
    <name evidence="12" type="ORF">MNOR_LOCUS37</name>
</gene>
<keyword evidence="5" id="KW-0810">Translation regulation</keyword>
<keyword evidence="3" id="KW-0699">rRNA-binding</keyword>
<keyword evidence="10" id="KW-0687">Ribonucleoprotein</keyword>
<dbReference type="Pfam" id="PF22330">
    <property type="entry name" value="Rib_mS39_PPR"/>
    <property type="match status" value="1"/>
</dbReference>
<dbReference type="PANTHER" id="PTHR16276:SF1">
    <property type="entry name" value="SMALL RIBOSOMAL SUBUNIT PROTEIN MS39"/>
    <property type="match status" value="1"/>
</dbReference>
<keyword evidence="6" id="KW-0694">RNA-binding</keyword>
<evidence type="ECO:0000256" key="6">
    <source>
        <dbReference type="ARBA" id="ARBA00022884"/>
    </source>
</evidence>
<reference evidence="12 13" key="1">
    <citation type="submission" date="2024-05" db="EMBL/GenBank/DDBJ databases">
        <authorList>
            <person name="Wallberg A."/>
        </authorList>
    </citation>
    <scope>NUCLEOTIDE SEQUENCE [LARGE SCALE GENOMIC DNA]</scope>
</reference>
<sequence length="658" mass="75343">MLKKHISQLLQRVVNNDIRREFICNLNTSSKAFSEEIRIPIYIPRTSTDILEALSSTLKRDFTGPHYKYHDDPFLTPASNLNKRTFSLSKESGRKAARYIRDKHGKYFTNTEDDPKIEAFIPQIDFNPEDKDAVVNEEMLMDLMEKKLVNDAIVVSRIMKERGIELSEAVCQQLLEFVSFYNCEETLSEDWVEERWYQQSSLRHARVKKTWKDAGLAEELFASLENPGSEAYCALIKGMATFYQVDRAWKLYEEACEKQILLDTGTYNSLIRIASSMRESAPLQFNLIKEVLENMVNSGVHPNLGTLNSVLEFFHLNGGWRQSKNLSLQVLAEFKQLGIEPSLASYYYLLTFHCRERGPTSHILLDILSHIEHKQFDIEHPKDTFFFVTAMDVAANHLKSFEVAERVDQMLHNGTNYKLRGDNVKDSIYKGGCYSKICFILKRGFTAEKPPKMIQKSDPYDFSISSDILYAVKIQDALQYLPVLWSNMVLFGHSNREKLVALVLETTKQHQLTQDNTTLTKQITTLVWDAWTRVQAAAQDDYIRNKIQWTSSMVGDILTVLSVHGEYYKAVEVMNIAVTDSNSILGYLPMSALKAFTDIAIENKEANTAMSAVVYAVETGHQDSQELARKVVKHLELHQNHRSKLTTLFGADILESDS</sequence>
<dbReference type="Proteomes" id="UP001497623">
    <property type="component" value="Unassembled WGS sequence"/>
</dbReference>
<dbReference type="Gene3D" id="1.25.40.10">
    <property type="entry name" value="Tetratricopeptide repeat domain"/>
    <property type="match status" value="1"/>
</dbReference>
<proteinExistence type="inferred from homology"/>
<evidence type="ECO:0000256" key="2">
    <source>
        <dbReference type="ARBA" id="ARBA00008551"/>
    </source>
</evidence>
<accession>A0AAV2PGW3</accession>
<evidence type="ECO:0000256" key="5">
    <source>
        <dbReference type="ARBA" id="ARBA00022845"/>
    </source>
</evidence>
<keyword evidence="9" id="KW-0496">Mitochondrion</keyword>
<organism evidence="12 13">
    <name type="scientific">Meganyctiphanes norvegica</name>
    <name type="common">Northern krill</name>
    <name type="synonym">Thysanopoda norvegica</name>
    <dbReference type="NCBI Taxonomy" id="48144"/>
    <lineage>
        <taxon>Eukaryota</taxon>
        <taxon>Metazoa</taxon>
        <taxon>Ecdysozoa</taxon>
        <taxon>Arthropoda</taxon>
        <taxon>Crustacea</taxon>
        <taxon>Multicrustacea</taxon>
        <taxon>Malacostraca</taxon>
        <taxon>Eumalacostraca</taxon>
        <taxon>Eucarida</taxon>
        <taxon>Euphausiacea</taxon>
        <taxon>Euphausiidae</taxon>
        <taxon>Meganyctiphanes</taxon>
    </lineage>
</organism>
<keyword evidence="7" id="KW-0809">Transit peptide</keyword>
<dbReference type="InterPro" id="IPR037387">
    <property type="entry name" value="PTCD3"/>
</dbReference>
<name>A0AAV2PGW3_MEGNR</name>
<dbReference type="GO" id="GO:0006417">
    <property type="term" value="P:regulation of translation"/>
    <property type="evidence" value="ECO:0007669"/>
    <property type="project" value="UniProtKB-KW"/>
</dbReference>
<dbReference type="GO" id="GO:1990904">
    <property type="term" value="C:ribonucleoprotein complex"/>
    <property type="evidence" value="ECO:0007669"/>
    <property type="project" value="UniProtKB-KW"/>
</dbReference>
<feature type="non-terminal residue" evidence="12">
    <location>
        <position position="658"/>
    </location>
</feature>
<evidence type="ECO:0000256" key="11">
    <source>
        <dbReference type="ARBA" id="ARBA00035134"/>
    </source>
</evidence>
<dbReference type="Pfam" id="PF13812">
    <property type="entry name" value="PPR_3"/>
    <property type="match status" value="1"/>
</dbReference>
<evidence type="ECO:0000256" key="10">
    <source>
        <dbReference type="ARBA" id="ARBA00023274"/>
    </source>
</evidence>
<evidence type="ECO:0000256" key="8">
    <source>
        <dbReference type="ARBA" id="ARBA00022980"/>
    </source>
</evidence>
<dbReference type="PANTHER" id="PTHR16276">
    <property type="entry name" value="PENTATRICOPEPTIDE REPEAT DOMAIN-CONTAINING PROTEIN 3"/>
    <property type="match status" value="1"/>
</dbReference>
<evidence type="ECO:0000313" key="12">
    <source>
        <dbReference type="EMBL" id="CAL4058593.1"/>
    </source>
</evidence>
<keyword evidence="8" id="KW-0689">Ribosomal protein</keyword>
<evidence type="ECO:0000256" key="4">
    <source>
        <dbReference type="ARBA" id="ARBA00022737"/>
    </source>
</evidence>
<evidence type="ECO:0000256" key="1">
    <source>
        <dbReference type="ARBA" id="ARBA00004173"/>
    </source>
</evidence>
<dbReference type="GO" id="GO:0005739">
    <property type="term" value="C:mitochondrion"/>
    <property type="evidence" value="ECO:0007669"/>
    <property type="project" value="UniProtKB-SubCell"/>
</dbReference>
<dbReference type="EMBL" id="CAXKWB010000006">
    <property type="protein sequence ID" value="CAL4058593.1"/>
    <property type="molecule type" value="Genomic_DNA"/>
</dbReference>
<comment type="similarity">
    <text evidence="2">Belongs to the mitochondrion-specific ribosomal protein mS39 family.</text>
</comment>
<dbReference type="GO" id="GO:0043024">
    <property type="term" value="F:ribosomal small subunit binding"/>
    <property type="evidence" value="ECO:0007669"/>
    <property type="project" value="InterPro"/>
</dbReference>
<evidence type="ECO:0000256" key="3">
    <source>
        <dbReference type="ARBA" id="ARBA00022730"/>
    </source>
</evidence>